<reference evidence="1" key="1">
    <citation type="journal article" date="2021" name="Front. Microbiol.">
        <title>Comprehensive Comparative Genomics and Phenotyping of Methylobacterium Species.</title>
        <authorList>
            <person name="Alessa O."/>
            <person name="Ogura Y."/>
            <person name="Fujitani Y."/>
            <person name="Takami H."/>
            <person name="Hayashi T."/>
            <person name="Sahin N."/>
            <person name="Tani A."/>
        </authorList>
    </citation>
    <scope>NUCLEOTIDE SEQUENCE</scope>
    <source>
        <strain evidence="1">DSM 23632</strain>
    </source>
</reference>
<protein>
    <submittedName>
        <fullName evidence="1">Uncharacterized protein</fullName>
    </submittedName>
</protein>
<evidence type="ECO:0000313" key="2">
    <source>
        <dbReference type="Proteomes" id="UP001055057"/>
    </source>
</evidence>
<accession>A0ABQ4TXQ2</accession>
<name>A0ABQ4TXQ2_9HYPH</name>
<proteinExistence type="predicted"/>
<organism evidence="1 2">
    <name type="scientific">Methylobacterium trifolii</name>
    <dbReference type="NCBI Taxonomy" id="1003092"/>
    <lineage>
        <taxon>Bacteria</taxon>
        <taxon>Pseudomonadati</taxon>
        <taxon>Pseudomonadota</taxon>
        <taxon>Alphaproteobacteria</taxon>
        <taxon>Hyphomicrobiales</taxon>
        <taxon>Methylobacteriaceae</taxon>
        <taxon>Methylobacterium</taxon>
    </lineage>
</organism>
<evidence type="ECO:0000313" key="1">
    <source>
        <dbReference type="EMBL" id="GJE59627.1"/>
    </source>
</evidence>
<dbReference type="Proteomes" id="UP001055057">
    <property type="component" value="Unassembled WGS sequence"/>
</dbReference>
<dbReference type="RefSeq" id="WP_238182194.1">
    <property type="nucleotide sequence ID" value="NZ_BPRB01000086.1"/>
</dbReference>
<comment type="caution">
    <text evidence="1">The sequence shown here is derived from an EMBL/GenBank/DDBJ whole genome shotgun (WGS) entry which is preliminary data.</text>
</comment>
<gene>
    <name evidence="1" type="ORF">MPOCJGCO_1724</name>
</gene>
<reference evidence="1" key="2">
    <citation type="submission" date="2021-08" db="EMBL/GenBank/DDBJ databases">
        <authorList>
            <person name="Tani A."/>
            <person name="Ola A."/>
            <person name="Ogura Y."/>
            <person name="Katsura K."/>
            <person name="Hayashi T."/>
        </authorList>
    </citation>
    <scope>NUCLEOTIDE SEQUENCE</scope>
    <source>
        <strain evidence="1">DSM 23632</strain>
    </source>
</reference>
<keyword evidence="2" id="KW-1185">Reference proteome</keyword>
<dbReference type="EMBL" id="BPRB01000086">
    <property type="protein sequence ID" value="GJE59627.1"/>
    <property type="molecule type" value="Genomic_DNA"/>
</dbReference>
<sequence>MDGGSPMFFRNLLSLYQLAWLVKSHRAQRLAWEDAEEARIARARSERAAAERLQAMLDANPSGQLGNAKLNDLDALRRSGLL</sequence>